<gene>
    <name evidence="3" type="ORF">G7Y89_g12268</name>
</gene>
<name>A0A8H4R968_9HELO</name>
<dbReference type="OrthoDB" id="1933717at2759"/>
<dbReference type="Pfam" id="PF00106">
    <property type="entry name" value="adh_short"/>
    <property type="match status" value="1"/>
</dbReference>
<dbReference type="PANTHER" id="PTHR42760:SF37">
    <property type="entry name" value="CLAVALDEHYDE DEHYDROGENASE"/>
    <property type="match status" value="1"/>
</dbReference>
<dbReference type="PANTHER" id="PTHR42760">
    <property type="entry name" value="SHORT-CHAIN DEHYDROGENASES/REDUCTASES FAMILY MEMBER"/>
    <property type="match status" value="1"/>
</dbReference>
<keyword evidence="2" id="KW-0560">Oxidoreductase</keyword>
<dbReference type="EMBL" id="JAAMPI010001271">
    <property type="protein sequence ID" value="KAF4625894.1"/>
    <property type="molecule type" value="Genomic_DNA"/>
</dbReference>
<dbReference type="Proteomes" id="UP000566819">
    <property type="component" value="Unassembled WGS sequence"/>
</dbReference>
<dbReference type="InterPro" id="IPR036291">
    <property type="entry name" value="NAD(P)-bd_dom_sf"/>
</dbReference>
<dbReference type="AlphaFoldDB" id="A0A8H4R968"/>
<keyword evidence="4" id="KW-1185">Reference proteome</keyword>
<dbReference type="SUPFAM" id="SSF51735">
    <property type="entry name" value="NAD(P)-binding Rossmann-fold domains"/>
    <property type="match status" value="1"/>
</dbReference>
<dbReference type="CDD" id="cd05233">
    <property type="entry name" value="SDR_c"/>
    <property type="match status" value="1"/>
</dbReference>
<evidence type="ECO:0000313" key="4">
    <source>
        <dbReference type="Proteomes" id="UP000566819"/>
    </source>
</evidence>
<dbReference type="GO" id="GO:0016616">
    <property type="term" value="F:oxidoreductase activity, acting on the CH-OH group of donors, NAD or NADP as acceptor"/>
    <property type="evidence" value="ECO:0007669"/>
    <property type="project" value="TreeGrafter"/>
</dbReference>
<dbReference type="PRINTS" id="PR00081">
    <property type="entry name" value="GDHRDH"/>
</dbReference>
<sequence length="292" mass="31301">MAPFPSFTKTWHTSTYPSISPTRPELSLLGKTAVITGGGIGIGLAISKALALAGISKLAIIGRRTAVLSAAKKEINLLVGNRTTVFTTSADVSSKKQVDQAFSLISREFGQKLDILVANAGYFSGFKNLGEESEEDWANVMGINIKGVAFVASAFATHAAENATIINISTAIVHVDPMPGFLSYAATKSAGSKVIQYVASEHKGFHVVEFHPGRVRETEMAQKVQGKDGFLDHIDDADLAGHFAVWLASPEAKFLKGKFVWCNWDVDELKEKAKEIEGSGALNLGLDGWAIY</sequence>
<protein>
    <submittedName>
        <fullName evidence="3">Uncharacterized protein</fullName>
    </submittedName>
</protein>
<evidence type="ECO:0000313" key="3">
    <source>
        <dbReference type="EMBL" id="KAF4625894.1"/>
    </source>
</evidence>
<organism evidence="3 4">
    <name type="scientific">Cudoniella acicularis</name>
    <dbReference type="NCBI Taxonomy" id="354080"/>
    <lineage>
        <taxon>Eukaryota</taxon>
        <taxon>Fungi</taxon>
        <taxon>Dikarya</taxon>
        <taxon>Ascomycota</taxon>
        <taxon>Pezizomycotina</taxon>
        <taxon>Leotiomycetes</taxon>
        <taxon>Helotiales</taxon>
        <taxon>Tricladiaceae</taxon>
        <taxon>Cudoniella</taxon>
    </lineage>
</organism>
<comment type="similarity">
    <text evidence="1">Belongs to the short-chain dehydrogenases/reductases (SDR) family.</text>
</comment>
<accession>A0A8H4R968</accession>
<proteinExistence type="inferred from homology"/>
<dbReference type="InterPro" id="IPR002347">
    <property type="entry name" value="SDR_fam"/>
</dbReference>
<evidence type="ECO:0000256" key="1">
    <source>
        <dbReference type="ARBA" id="ARBA00006484"/>
    </source>
</evidence>
<dbReference type="Gene3D" id="3.40.50.720">
    <property type="entry name" value="NAD(P)-binding Rossmann-like Domain"/>
    <property type="match status" value="1"/>
</dbReference>
<evidence type="ECO:0000256" key="2">
    <source>
        <dbReference type="ARBA" id="ARBA00023002"/>
    </source>
</evidence>
<comment type="caution">
    <text evidence="3">The sequence shown here is derived from an EMBL/GenBank/DDBJ whole genome shotgun (WGS) entry which is preliminary data.</text>
</comment>
<reference evidence="3 4" key="1">
    <citation type="submission" date="2020-03" db="EMBL/GenBank/DDBJ databases">
        <title>Draft Genome Sequence of Cudoniella acicularis.</title>
        <authorList>
            <person name="Buettner E."/>
            <person name="Kellner H."/>
        </authorList>
    </citation>
    <scope>NUCLEOTIDE SEQUENCE [LARGE SCALE GENOMIC DNA]</scope>
    <source>
        <strain evidence="3 4">DSM 108380</strain>
    </source>
</reference>